<feature type="domain" description="Maltokinase N-terminal cap" evidence="15">
    <location>
        <begin position="9"/>
        <end position="89"/>
    </location>
</feature>
<organism evidence="16 17">
    <name type="scientific">Dactylosporangium maewongense</name>
    <dbReference type="NCBI Taxonomy" id="634393"/>
    <lineage>
        <taxon>Bacteria</taxon>
        <taxon>Bacillati</taxon>
        <taxon>Actinomycetota</taxon>
        <taxon>Actinomycetes</taxon>
        <taxon>Micromonosporales</taxon>
        <taxon>Micromonosporaceae</taxon>
        <taxon>Dactylosporangium</taxon>
    </lineage>
</organism>
<evidence type="ECO:0000256" key="13">
    <source>
        <dbReference type="ARBA" id="ARBA00031251"/>
    </source>
</evidence>
<evidence type="ECO:0000256" key="2">
    <source>
        <dbReference type="ARBA" id="ARBA00006219"/>
    </source>
</evidence>
<proteinExistence type="inferred from homology"/>
<evidence type="ECO:0000313" key="17">
    <source>
        <dbReference type="Proteomes" id="UP001501470"/>
    </source>
</evidence>
<evidence type="ECO:0000256" key="14">
    <source>
        <dbReference type="ARBA" id="ARBA00049067"/>
    </source>
</evidence>
<keyword evidence="12" id="KW-0119">Carbohydrate metabolism</keyword>
<keyword evidence="10" id="KW-0067">ATP-binding</keyword>
<dbReference type="InterPro" id="IPR011009">
    <property type="entry name" value="Kinase-like_dom_sf"/>
</dbReference>
<comment type="subunit">
    <text evidence="3">Monomer.</text>
</comment>
<dbReference type="EMBL" id="BAAAQD010000004">
    <property type="protein sequence ID" value="GAA1511842.1"/>
    <property type="molecule type" value="Genomic_DNA"/>
</dbReference>
<evidence type="ECO:0000256" key="8">
    <source>
        <dbReference type="ARBA" id="ARBA00022741"/>
    </source>
</evidence>
<dbReference type="RefSeq" id="WP_344502232.1">
    <property type="nucleotide sequence ID" value="NZ_BAAAQD010000004.1"/>
</dbReference>
<comment type="catalytic activity">
    <reaction evidence="14">
        <text>D-maltose + ATP = alpha-maltose 1-phosphate + ADP + H(+)</text>
        <dbReference type="Rhea" id="RHEA:31915"/>
        <dbReference type="ChEBI" id="CHEBI:15378"/>
        <dbReference type="ChEBI" id="CHEBI:17306"/>
        <dbReference type="ChEBI" id="CHEBI:30616"/>
        <dbReference type="ChEBI" id="CHEBI:63576"/>
        <dbReference type="ChEBI" id="CHEBI:456216"/>
        <dbReference type="EC" id="2.7.1.175"/>
    </reaction>
</comment>
<reference evidence="16 17" key="1">
    <citation type="journal article" date="2019" name="Int. J. Syst. Evol. Microbiol.">
        <title>The Global Catalogue of Microorganisms (GCM) 10K type strain sequencing project: providing services to taxonomists for standard genome sequencing and annotation.</title>
        <authorList>
            <consortium name="The Broad Institute Genomics Platform"/>
            <consortium name="The Broad Institute Genome Sequencing Center for Infectious Disease"/>
            <person name="Wu L."/>
            <person name="Ma J."/>
        </authorList>
    </citation>
    <scope>NUCLEOTIDE SEQUENCE [LARGE SCALE GENOMIC DNA]</scope>
    <source>
        <strain evidence="16 17">JCM 15933</strain>
    </source>
</reference>
<name>A0ABN2A6C2_9ACTN</name>
<keyword evidence="11" id="KW-0320">Glycogen biosynthesis</keyword>
<dbReference type="Proteomes" id="UP001501470">
    <property type="component" value="Unassembled WGS sequence"/>
</dbReference>
<keyword evidence="9" id="KW-0418">Kinase</keyword>
<evidence type="ECO:0000259" key="15">
    <source>
        <dbReference type="Pfam" id="PF18085"/>
    </source>
</evidence>
<keyword evidence="7" id="KW-0808">Transferase</keyword>
<evidence type="ECO:0000313" key="16">
    <source>
        <dbReference type="EMBL" id="GAA1511842.1"/>
    </source>
</evidence>
<evidence type="ECO:0000256" key="5">
    <source>
        <dbReference type="ARBA" id="ARBA00013882"/>
    </source>
</evidence>
<gene>
    <name evidence="16" type="primary">mak</name>
    <name evidence="16" type="ORF">GCM10009827_027630</name>
</gene>
<protein>
    <recommendedName>
        <fullName evidence="5">Maltokinase</fullName>
        <ecNumber evidence="4">2.7.1.175</ecNumber>
    </recommendedName>
    <alternativeName>
        <fullName evidence="13">Maltose-1-phosphate synthase</fullName>
    </alternativeName>
</protein>
<evidence type="ECO:0000256" key="10">
    <source>
        <dbReference type="ARBA" id="ARBA00022840"/>
    </source>
</evidence>
<dbReference type="SUPFAM" id="SSF56112">
    <property type="entry name" value="Protein kinase-like (PK-like)"/>
    <property type="match status" value="1"/>
</dbReference>
<keyword evidence="8" id="KW-0547">Nucleotide-binding</keyword>
<evidence type="ECO:0000256" key="12">
    <source>
        <dbReference type="ARBA" id="ARBA00023277"/>
    </source>
</evidence>
<evidence type="ECO:0000256" key="3">
    <source>
        <dbReference type="ARBA" id="ARBA00011245"/>
    </source>
</evidence>
<keyword evidence="17" id="KW-1185">Reference proteome</keyword>
<comment type="similarity">
    <text evidence="2">Belongs to the aminoglycoside phosphotransferase family.</text>
</comment>
<dbReference type="EC" id="2.7.1.175" evidence="4"/>
<comment type="caution">
    <text evidence="16">The sequence shown here is derived from an EMBL/GenBank/DDBJ whole genome shotgun (WGS) entry which is preliminary data.</text>
</comment>
<evidence type="ECO:0000256" key="6">
    <source>
        <dbReference type="ARBA" id="ARBA00022600"/>
    </source>
</evidence>
<evidence type="ECO:0000256" key="9">
    <source>
        <dbReference type="ARBA" id="ARBA00022777"/>
    </source>
</evidence>
<accession>A0ABN2A6C2</accession>
<evidence type="ECO:0000256" key="7">
    <source>
        <dbReference type="ARBA" id="ARBA00022679"/>
    </source>
</evidence>
<dbReference type="Pfam" id="PF18085">
    <property type="entry name" value="Mak_N_cap"/>
    <property type="match status" value="1"/>
</dbReference>
<sequence>MTTLPFTEWLPHQRWYAGRNRTLTDVRPASVTALPDQVDHVLLDAHYEDGGTERYQVFVGWDLNVVPELHAAALIGAEHDRAGFDALYDEQSAQRLLGLIDTGATVEGVRFVPEPGVALPVQAPARVVDAEQSNTSVVYDSAAILKVFRRVSPGINPDLELNRVLARAGCPNVARLLGAVESTDADGAPVTLAMVTEYAQNSAEGWAMAATSARDLFAEHDLNPDEVGGDFAAESWRLGEAVAHVHRTLAVELGTQTAPAPAEAMLARLDAAVQAVPQLAEFVPGVQAMFRDAGDDPITVQRIHGDLHLGQVLRTPESWLLIDFEGEPGVPVEVRRRPDSPLRDVAGMLRSYEYAAYQLLVGEEGDAALAARAKQWVDRNRAAFCDGYAAAAGYDPREDQALLCAYELDKAVYETAYESRHRPTWLRIPLQSIERLVNGSLTEPR</sequence>
<evidence type="ECO:0000256" key="11">
    <source>
        <dbReference type="ARBA" id="ARBA00023056"/>
    </source>
</evidence>
<dbReference type="Gene3D" id="3.90.1200.10">
    <property type="match status" value="1"/>
</dbReference>
<comment type="pathway">
    <text evidence="1">Glycan biosynthesis; glycogen biosynthesis.</text>
</comment>
<dbReference type="InterPro" id="IPR040999">
    <property type="entry name" value="Mak_N_cap"/>
</dbReference>
<evidence type="ECO:0000256" key="1">
    <source>
        <dbReference type="ARBA" id="ARBA00004964"/>
    </source>
</evidence>
<keyword evidence="6" id="KW-0321">Glycogen metabolism</keyword>
<evidence type="ECO:0000256" key="4">
    <source>
        <dbReference type="ARBA" id="ARBA00011962"/>
    </source>
</evidence>